<feature type="region of interest" description="Disordered" evidence="1">
    <location>
        <begin position="63"/>
        <end position="98"/>
    </location>
</feature>
<evidence type="ECO:0000313" key="3">
    <source>
        <dbReference type="EMBL" id="MBH8566889.1"/>
    </source>
</evidence>
<gene>
    <name evidence="3" type="ORF">I8748_32880</name>
</gene>
<keyword evidence="4" id="KW-1185">Reference proteome</keyword>
<dbReference type="Proteomes" id="UP000632766">
    <property type="component" value="Unassembled WGS sequence"/>
</dbReference>
<dbReference type="RefSeq" id="WP_198128624.1">
    <property type="nucleotide sequence ID" value="NZ_JAECZC010000106.1"/>
</dbReference>
<protein>
    <submittedName>
        <fullName evidence="3">Uncharacterized protein</fullName>
    </submittedName>
</protein>
<proteinExistence type="predicted"/>
<name>A0A8J7I2C7_9NOST</name>
<sequence length="138" mass="15021">MNIKTMLSARFLLMLTLTVPTMMLSSIAGVKAQEAAPGQVNLRQKQPFIQDVFRRDTLLDLHKSPVLDTDGGTGKEASDKGKDASDKGSDNKEACDNPCGGFFNSKDPVILPADRLLIPAQLQNIRSKSLLKGHNPIF</sequence>
<evidence type="ECO:0000256" key="2">
    <source>
        <dbReference type="SAM" id="SignalP"/>
    </source>
</evidence>
<dbReference type="AlphaFoldDB" id="A0A8J7I2C7"/>
<feature type="compositionally biased region" description="Basic and acidic residues" evidence="1">
    <location>
        <begin position="76"/>
        <end position="95"/>
    </location>
</feature>
<comment type="caution">
    <text evidence="3">The sequence shown here is derived from an EMBL/GenBank/DDBJ whole genome shotgun (WGS) entry which is preliminary data.</text>
</comment>
<reference evidence="3 4" key="1">
    <citation type="journal article" date="2021" name="Int. J. Syst. Evol. Microbiol.">
        <title>Amazonocrinis nigriterrae gen. nov., sp. nov., Atlanticothrix silvestris gen. nov., sp. nov. and Dendronalium phyllosphericum gen. nov., sp. nov., nostocacean cyanobacteria from Brazilian environments.</title>
        <authorList>
            <person name="Alvarenga D.O."/>
            <person name="Andreote A.P.D."/>
            <person name="Branco L.H.Z."/>
            <person name="Delbaje E."/>
            <person name="Cruz R.B."/>
            <person name="Varani A.M."/>
            <person name="Fiore M.F."/>
        </authorList>
    </citation>
    <scope>NUCLEOTIDE SEQUENCE [LARGE SCALE GENOMIC DNA]</scope>
    <source>
        <strain evidence="3 4">CENA67</strain>
    </source>
</reference>
<feature type="signal peptide" evidence="2">
    <location>
        <begin position="1"/>
        <end position="28"/>
    </location>
</feature>
<evidence type="ECO:0000256" key="1">
    <source>
        <dbReference type="SAM" id="MobiDB-lite"/>
    </source>
</evidence>
<dbReference type="EMBL" id="JAECZC010000106">
    <property type="protein sequence ID" value="MBH8566889.1"/>
    <property type="molecule type" value="Genomic_DNA"/>
</dbReference>
<accession>A0A8J7I2C7</accession>
<evidence type="ECO:0000313" key="4">
    <source>
        <dbReference type="Proteomes" id="UP000632766"/>
    </source>
</evidence>
<keyword evidence="2" id="KW-0732">Signal</keyword>
<organism evidence="3 4">
    <name type="scientific">Amazonocrinis nigriterrae CENA67</name>
    <dbReference type="NCBI Taxonomy" id="2794033"/>
    <lineage>
        <taxon>Bacteria</taxon>
        <taxon>Bacillati</taxon>
        <taxon>Cyanobacteriota</taxon>
        <taxon>Cyanophyceae</taxon>
        <taxon>Nostocales</taxon>
        <taxon>Nostocaceae</taxon>
        <taxon>Amazonocrinis</taxon>
        <taxon>Amazonocrinis nigriterrae</taxon>
    </lineage>
</organism>
<feature type="chain" id="PRO_5035192335" evidence="2">
    <location>
        <begin position="29"/>
        <end position="138"/>
    </location>
</feature>